<organism evidence="2 3">
    <name type="scientific">Pseudovibrio japonicus</name>
    <dbReference type="NCBI Taxonomy" id="366534"/>
    <lineage>
        <taxon>Bacteria</taxon>
        <taxon>Pseudomonadati</taxon>
        <taxon>Pseudomonadota</taxon>
        <taxon>Alphaproteobacteria</taxon>
        <taxon>Hyphomicrobiales</taxon>
        <taxon>Stappiaceae</taxon>
        <taxon>Pseudovibrio</taxon>
    </lineage>
</organism>
<evidence type="ECO:0008006" key="4">
    <source>
        <dbReference type="Google" id="ProtNLM"/>
    </source>
</evidence>
<gene>
    <name evidence="2" type="ORF">GCM10007094_44430</name>
</gene>
<feature type="compositionally biased region" description="Polar residues" evidence="1">
    <location>
        <begin position="48"/>
        <end position="57"/>
    </location>
</feature>
<proteinExistence type="predicted"/>
<dbReference type="EMBL" id="BMXE01000013">
    <property type="protein sequence ID" value="GHB50268.1"/>
    <property type="molecule type" value="Genomic_DNA"/>
</dbReference>
<sequence length="91" mass="10438">MAVWQVRWQGRVPAHKVFDKEQRVIHAAVTKNKRLGEVLSFVKKEQEASSPCVNVKNSSEKGGYEKRERKPRRPRRSQGVGRSHAESLAML</sequence>
<evidence type="ECO:0000313" key="2">
    <source>
        <dbReference type="EMBL" id="GHB50268.1"/>
    </source>
</evidence>
<accession>A0ABQ3EXH4</accession>
<comment type="caution">
    <text evidence="2">The sequence shown here is derived from an EMBL/GenBank/DDBJ whole genome shotgun (WGS) entry which is preliminary data.</text>
</comment>
<dbReference type="Proteomes" id="UP000637980">
    <property type="component" value="Unassembled WGS sequence"/>
</dbReference>
<evidence type="ECO:0000313" key="3">
    <source>
        <dbReference type="Proteomes" id="UP000637980"/>
    </source>
</evidence>
<feature type="compositionally biased region" description="Basic and acidic residues" evidence="1">
    <location>
        <begin position="58"/>
        <end position="68"/>
    </location>
</feature>
<reference evidence="3" key="1">
    <citation type="journal article" date="2019" name="Int. J. Syst. Evol. Microbiol.">
        <title>The Global Catalogue of Microorganisms (GCM) 10K type strain sequencing project: providing services to taxonomists for standard genome sequencing and annotation.</title>
        <authorList>
            <consortium name="The Broad Institute Genomics Platform"/>
            <consortium name="The Broad Institute Genome Sequencing Center for Infectious Disease"/>
            <person name="Wu L."/>
            <person name="Ma J."/>
        </authorList>
    </citation>
    <scope>NUCLEOTIDE SEQUENCE [LARGE SCALE GENOMIC DNA]</scope>
    <source>
        <strain evidence="3">KCTC 12861</strain>
    </source>
</reference>
<protein>
    <recommendedName>
        <fullName evidence="4">Transposase</fullName>
    </recommendedName>
</protein>
<keyword evidence="3" id="KW-1185">Reference proteome</keyword>
<feature type="region of interest" description="Disordered" evidence="1">
    <location>
        <begin position="48"/>
        <end position="91"/>
    </location>
</feature>
<evidence type="ECO:0000256" key="1">
    <source>
        <dbReference type="SAM" id="MobiDB-lite"/>
    </source>
</evidence>
<name>A0ABQ3EXH4_9HYPH</name>